<gene>
    <name evidence="1" type="ORF">GCM10008098_30080</name>
</gene>
<keyword evidence="2" id="KW-1185">Reference proteome</keyword>
<dbReference type="EMBL" id="BMXT01000005">
    <property type="protein sequence ID" value="GGY34845.1"/>
    <property type="molecule type" value="Genomic_DNA"/>
</dbReference>
<sequence>MTKWKAGSTLPSRSSAVMLEKHLPSTLHMFDLPLYELLGDRALPAHQVEDVITSLRQKVDMGWEWRFPGSPSGYYNALPNDSSALASRGDLWGFIAIVALVRQAEIQGDELSHLLLSMDMYRALPAALKLPWIAPSTELLQECVNSVRRRMPISAVMYDIDWPVIARHVADPNYEPGYERRIDPATRKTIEFEDPILEARLIRGNQARAQR</sequence>
<name>A0ABQ3A3T3_9GAMM</name>
<comment type="caution">
    <text evidence="1">The sequence shown here is derived from an EMBL/GenBank/DDBJ whole genome shotgun (WGS) entry which is preliminary data.</text>
</comment>
<evidence type="ECO:0000313" key="1">
    <source>
        <dbReference type="EMBL" id="GGY34845.1"/>
    </source>
</evidence>
<organism evidence="1 2">
    <name type="scientific">Rhodanobacter panaciterrae</name>
    <dbReference type="NCBI Taxonomy" id="490572"/>
    <lineage>
        <taxon>Bacteria</taxon>
        <taxon>Pseudomonadati</taxon>
        <taxon>Pseudomonadota</taxon>
        <taxon>Gammaproteobacteria</taxon>
        <taxon>Lysobacterales</taxon>
        <taxon>Rhodanobacteraceae</taxon>
        <taxon>Rhodanobacter</taxon>
    </lineage>
</organism>
<proteinExistence type="predicted"/>
<accession>A0ABQ3A3T3</accession>
<evidence type="ECO:0000313" key="2">
    <source>
        <dbReference type="Proteomes" id="UP000621898"/>
    </source>
</evidence>
<protein>
    <submittedName>
        <fullName evidence="1">Uncharacterized protein</fullName>
    </submittedName>
</protein>
<dbReference type="Proteomes" id="UP000621898">
    <property type="component" value="Unassembled WGS sequence"/>
</dbReference>
<reference evidence="2" key="1">
    <citation type="journal article" date="2019" name="Int. J. Syst. Evol. Microbiol.">
        <title>The Global Catalogue of Microorganisms (GCM) 10K type strain sequencing project: providing services to taxonomists for standard genome sequencing and annotation.</title>
        <authorList>
            <consortium name="The Broad Institute Genomics Platform"/>
            <consortium name="The Broad Institute Genome Sequencing Center for Infectious Disease"/>
            <person name="Wu L."/>
            <person name="Ma J."/>
        </authorList>
    </citation>
    <scope>NUCLEOTIDE SEQUENCE [LARGE SCALE GENOMIC DNA]</scope>
    <source>
        <strain evidence="2">KCTC 22232</strain>
    </source>
</reference>